<dbReference type="SMART" id="SM00420">
    <property type="entry name" value="HTH_DEOR"/>
    <property type="match status" value="1"/>
</dbReference>
<dbReference type="PANTHER" id="PTHR30363:SF44">
    <property type="entry name" value="AGA OPERON TRANSCRIPTIONAL REPRESSOR-RELATED"/>
    <property type="match status" value="1"/>
</dbReference>
<dbReference type="Pfam" id="PF00455">
    <property type="entry name" value="DeoRC"/>
    <property type="match status" value="1"/>
</dbReference>
<keyword evidence="5" id="KW-1185">Reference proteome</keyword>
<dbReference type="SMART" id="SM01134">
    <property type="entry name" value="DeoRC"/>
    <property type="match status" value="1"/>
</dbReference>
<keyword evidence="1" id="KW-0805">Transcription regulation</keyword>
<evidence type="ECO:0000259" key="3">
    <source>
        <dbReference type="PROSITE" id="PS51000"/>
    </source>
</evidence>
<reference evidence="4 5" key="1">
    <citation type="submission" date="2017-01" db="EMBL/GenBank/DDBJ databases">
        <authorList>
            <person name="Varghese N."/>
            <person name="Submissions S."/>
        </authorList>
    </citation>
    <scope>NUCLEOTIDE SEQUENCE [LARGE SCALE GENOMIC DNA]</scope>
    <source>
        <strain evidence="4 5">ATCC 35905</strain>
    </source>
</reference>
<dbReference type="PANTHER" id="PTHR30363">
    <property type="entry name" value="HTH-TYPE TRANSCRIPTIONAL REGULATOR SRLR-RELATED"/>
    <property type="match status" value="1"/>
</dbReference>
<dbReference type="SUPFAM" id="SSF46785">
    <property type="entry name" value="Winged helix' DNA-binding domain"/>
    <property type="match status" value="1"/>
</dbReference>
<dbReference type="InterPro" id="IPR014036">
    <property type="entry name" value="DeoR-like_C"/>
</dbReference>
<dbReference type="InterPro" id="IPR036388">
    <property type="entry name" value="WH-like_DNA-bd_sf"/>
</dbReference>
<accession>A0A8G2CJZ2</accession>
<dbReference type="AlphaFoldDB" id="A0A8G2CJZ2"/>
<dbReference type="Proteomes" id="UP000186308">
    <property type="component" value="Unassembled WGS sequence"/>
</dbReference>
<dbReference type="EMBL" id="FTNE01000004">
    <property type="protein sequence ID" value="SIQ36898.1"/>
    <property type="molecule type" value="Genomic_DNA"/>
</dbReference>
<dbReference type="Gene3D" id="1.10.10.10">
    <property type="entry name" value="Winged helix-like DNA-binding domain superfamily/Winged helix DNA-binding domain"/>
    <property type="match status" value="1"/>
</dbReference>
<dbReference type="GO" id="GO:0003700">
    <property type="term" value="F:DNA-binding transcription factor activity"/>
    <property type="evidence" value="ECO:0007669"/>
    <property type="project" value="InterPro"/>
</dbReference>
<feature type="domain" description="HTH deoR-type" evidence="3">
    <location>
        <begin position="11"/>
        <end position="66"/>
    </location>
</feature>
<dbReference type="Pfam" id="PF08220">
    <property type="entry name" value="HTH_DeoR"/>
    <property type="match status" value="1"/>
</dbReference>
<evidence type="ECO:0000313" key="5">
    <source>
        <dbReference type="Proteomes" id="UP000186308"/>
    </source>
</evidence>
<dbReference type="InterPro" id="IPR050313">
    <property type="entry name" value="Carb_Metab_HTH_regulators"/>
</dbReference>
<dbReference type="RefSeq" id="WP_029310409.1">
    <property type="nucleotide sequence ID" value="NZ_FTNE01000004.1"/>
</dbReference>
<protein>
    <submittedName>
        <fullName evidence="4">Transcriptional regulator, DeoR family</fullName>
    </submittedName>
</protein>
<name>A0A8G2CJZ2_ACIRU</name>
<evidence type="ECO:0000256" key="1">
    <source>
        <dbReference type="ARBA" id="ARBA00023015"/>
    </source>
</evidence>
<dbReference type="InterPro" id="IPR001034">
    <property type="entry name" value="DeoR_HTH"/>
</dbReference>
<dbReference type="SUPFAM" id="SSF100950">
    <property type="entry name" value="NagB/RpiA/CoA transferase-like"/>
    <property type="match status" value="1"/>
</dbReference>
<dbReference type="OrthoDB" id="9816363at2"/>
<gene>
    <name evidence="4" type="ORF">SAMN05421828_10412</name>
</gene>
<sequence length="261" mass="27848">MFKTGVRAMSDTLRQAEILRRAVNAPVLRVRDLAAEFGVHDMTIRRDFDALAEQGLMERVRGGARLRERMSEELSHQLRASRHTAAKSAIARAALGLIAPGDTIAFDASTTALHLVRMLAGHDVSAIVSSLDAANTLAAAGVDFVLVGGAFHAPARSFTGVLFEDVMARLHPDKVFFSTRGFHAGLGLTDSHLPEVGAKRAMLRSGATAIALIDSSKFGRRALATIATLTELDIVITDTMPAEADLAALEAADIRLIVAED</sequence>
<dbReference type="InterPro" id="IPR037171">
    <property type="entry name" value="NagB/RpiA_transferase-like"/>
</dbReference>
<comment type="caution">
    <text evidence="4">The sequence shown here is derived from an EMBL/GenBank/DDBJ whole genome shotgun (WGS) entry which is preliminary data.</text>
</comment>
<keyword evidence="2" id="KW-0804">Transcription</keyword>
<dbReference type="PRINTS" id="PR00037">
    <property type="entry name" value="HTHLACR"/>
</dbReference>
<dbReference type="InterPro" id="IPR036390">
    <property type="entry name" value="WH_DNA-bd_sf"/>
</dbReference>
<dbReference type="PROSITE" id="PS51000">
    <property type="entry name" value="HTH_DEOR_2"/>
    <property type="match status" value="1"/>
</dbReference>
<organism evidence="4 5">
    <name type="scientific">Acidiphilium rubrum</name>
    <dbReference type="NCBI Taxonomy" id="526"/>
    <lineage>
        <taxon>Bacteria</taxon>
        <taxon>Pseudomonadati</taxon>
        <taxon>Pseudomonadota</taxon>
        <taxon>Alphaproteobacteria</taxon>
        <taxon>Acetobacterales</taxon>
        <taxon>Acidocellaceae</taxon>
        <taxon>Acidiphilium</taxon>
    </lineage>
</organism>
<evidence type="ECO:0000256" key="2">
    <source>
        <dbReference type="ARBA" id="ARBA00023163"/>
    </source>
</evidence>
<proteinExistence type="predicted"/>
<evidence type="ECO:0000313" key="4">
    <source>
        <dbReference type="EMBL" id="SIQ36898.1"/>
    </source>
</evidence>